<proteinExistence type="predicted"/>
<evidence type="ECO:0000256" key="1">
    <source>
        <dbReference type="SAM" id="Coils"/>
    </source>
</evidence>
<keyword evidence="4" id="KW-1185">Reference proteome</keyword>
<keyword evidence="1" id="KW-0175">Coiled coil</keyword>
<accession>A0ABS6Y9D6</accession>
<comment type="caution">
    <text evidence="3">The sequence shown here is derived from an EMBL/GenBank/DDBJ whole genome shotgun (WGS) entry which is preliminary data.</text>
</comment>
<sequence>MKTFVLNLLACACAFSAYAQDIKVKKGQIMIDNNVVASIKEEKNGYLFSNPDGSPVITVYITSYTKGKVQTPDQWLICTSPDGKTFELPNPKDRLLLSFNKVYTHKLFDSNPQLLTTNGLDKNTITKLFEEGSHPFSHKWDSIYNQLKDEEKKEEELITNKTFVINNAGEIISNKNIIGKVFVNKQTMGSYTYYIKDAKGNQIAKLETPSWTGSSNFSPITTCDNNRLMFLEYKSAPQMSADNVALHFVAKLLSQGYPLGDMTEDIKDRLENNAKRKEQQALNQEKQEVKAAMEASVNIYNTPGKVVLKDGTTAEGAITILFESIEKKMGKGLSGIIDLDAPALGTTALLAQTDANGNKTEKKYKASEGVMIHFNNRSFLGCKGSKDGVLNNVGGSSSINIGTRRSQFFEVLYNDGKENFILQHPLDKGELYLKLKNKEEAIYLGNKALLGSRSEKSKAKLTTEYLQCPSIDTTKYDTTTIDGLKQLIADYCKACGK</sequence>
<dbReference type="EMBL" id="JAHXCT010000001">
    <property type="protein sequence ID" value="MBW4768178.1"/>
    <property type="molecule type" value="Genomic_DNA"/>
</dbReference>
<feature type="coiled-coil region" evidence="1">
    <location>
        <begin position="260"/>
        <end position="295"/>
    </location>
</feature>
<evidence type="ECO:0000313" key="3">
    <source>
        <dbReference type="EMBL" id="MBW4768178.1"/>
    </source>
</evidence>
<dbReference type="RefSeq" id="WP_219478805.1">
    <property type="nucleotide sequence ID" value="NZ_JAHXCT010000001.1"/>
</dbReference>
<evidence type="ECO:0000313" key="4">
    <source>
        <dbReference type="Proteomes" id="UP000788426"/>
    </source>
</evidence>
<gene>
    <name evidence="3" type="ORF">KZO38_00130</name>
</gene>
<organism evidence="3 4">
    <name type="scientific">Hoylesella nanceiensis</name>
    <dbReference type="NCBI Taxonomy" id="425941"/>
    <lineage>
        <taxon>Bacteria</taxon>
        <taxon>Pseudomonadati</taxon>
        <taxon>Bacteroidota</taxon>
        <taxon>Bacteroidia</taxon>
        <taxon>Bacteroidales</taxon>
        <taxon>Prevotellaceae</taxon>
        <taxon>Hoylesella</taxon>
    </lineage>
</organism>
<keyword evidence="2" id="KW-0732">Signal</keyword>
<feature type="chain" id="PRO_5047369738" evidence="2">
    <location>
        <begin position="20"/>
        <end position="497"/>
    </location>
</feature>
<evidence type="ECO:0000256" key="2">
    <source>
        <dbReference type="SAM" id="SignalP"/>
    </source>
</evidence>
<feature type="signal peptide" evidence="2">
    <location>
        <begin position="1"/>
        <end position="19"/>
    </location>
</feature>
<dbReference type="Proteomes" id="UP000788426">
    <property type="component" value="Unassembled WGS sequence"/>
</dbReference>
<protein>
    <submittedName>
        <fullName evidence="3">Uncharacterized protein</fullName>
    </submittedName>
</protein>
<reference evidence="3 4" key="1">
    <citation type="submission" date="2021-07" db="EMBL/GenBank/DDBJ databases">
        <title>Genomic diversity and antimicrobial resistance of Prevotella spp. isolated from chronic lung disease airways.</title>
        <authorList>
            <person name="Webb K.A."/>
            <person name="Olagoke O.S."/>
            <person name="Baird T."/>
            <person name="Neill J."/>
            <person name="Pham A."/>
            <person name="Wells T.J."/>
            <person name="Ramsay K.A."/>
            <person name="Bell S.C."/>
            <person name="Sarovich D.S."/>
            <person name="Price E.P."/>
        </authorList>
    </citation>
    <scope>NUCLEOTIDE SEQUENCE [LARGE SCALE GENOMIC DNA]</scope>
    <source>
        <strain evidence="3 4">SCHI0011.S.12</strain>
    </source>
</reference>
<name>A0ABS6Y9D6_9BACT</name>